<dbReference type="Pfam" id="PF02163">
    <property type="entry name" value="Peptidase_M50"/>
    <property type="match status" value="1"/>
</dbReference>
<evidence type="ECO:0000256" key="9">
    <source>
        <dbReference type="ARBA" id="ARBA00023136"/>
    </source>
</evidence>
<keyword evidence="7 10" id="KW-1133">Transmembrane helix</keyword>
<reference evidence="12" key="1">
    <citation type="submission" date="2016-10" db="EMBL/GenBank/DDBJ databases">
        <title>Sequence of Gallionella enrichment culture.</title>
        <authorList>
            <person name="Poehlein A."/>
            <person name="Muehling M."/>
            <person name="Daniel R."/>
        </authorList>
    </citation>
    <scope>NUCLEOTIDE SEQUENCE</scope>
</reference>
<keyword evidence="4 10" id="KW-0812">Transmembrane</keyword>
<dbReference type="PANTHER" id="PTHR42837:SF2">
    <property type="entry name" value="MEMBRANE METALLOPROTEASE ARASP2, CHLOROPLASTIC-RELATED"/>
    <property type="match status" value="1"/>
</dbReference>
<dbReference type="GO" id="GO:0004222">
    <property type="term" value="F:metalloendopeptidase activity"/>
    <property type="evidence" value="ECO:0007669"/>
    <property type="project" value="InterPro"/>
</dbReference>
<proteinExistence type="predicted"/>
<evidence type="ECO:0000256" key="1">
    <source>
        <dbReference type="ARBA" id="ARBA00001947"/>
    </source>
</evidence>
<evidence type="ECO:0000256" key="5">
    <source>
        <dbReference type="ARBA" id="ARBA00022801"/>
    </source>
</evidence>
<organism evidence="12">
    <name type="scientific">mine drainage metagenome</name>
    <dbReference type="NCBI Taxonomy" id="410659"/>
    <lineage>
        <taxon>unclassified sequences</taxon>
        <taxon>metagenomes</taxon>
        <taxon>ecological metagenomes</taxon>
    </lineage>
</organism>
<dbReference type="AlphaFoldDB" id="A0A1J5PLY3"/>
<dbReference type="PANTHER" id="PTHR42837">
    <property type="entry name" value="REGULATOR OF SIGMA-E PROTEASE RSEP"/>
    <property type="match status" value="1"/>
</dbReference>
<gene>
    <name evidence="12" type="primary">rseP_10</name>
    <name evidence="12" type="ORF">GALL_465470</name>
</gene>
<keyword evidence="3 12" id="KW-0645">Protease</keyword>
<feature type="domain" description="Peptidase M50" evidence="11">
    <location>
        <begin position="8"/>
        <end position="122"/>
    </location>
</feature>
<feature type="transmembrane region" description="Helical" evidence="10">
    <location>
        <begin position="112"/>
        <end position="129"/>
    </location>
</feature>
<feature type="transmembrane region" description="Helical" evidence="10">
    <location>
        <begin position="64"/>
        <end position="86"/>
    </location>
</feature>
<dbReference type="GO" id="GO:0016020">
    <property type="term" value="C:membrane"/>
    <property type="evidence" value="ECO:0007669"/>
    <property type="project" value="UniProtKB-SubCell"/>
</dbReference>
<protein>
    <submittedName>
        <fullName evidence="12">Regulator of sigma-E protease RseP</fullName>
        <ecNumber evidence="12">3.4.24.-</ecNumber>
    </submittedName>
</protein>
<comment type="subcellular location">
    <subcellularLocation>
        <location evidence="2">Membrane</location>
        <topology evidence="2">Multi-pass membrane protein</topology>
    </subcellularLocation>
</comment>
<dbReference type="InterPro" id="IPR008915">
    <property type="entry name" value="Peptidase_M50"/>
</dbReference>
<evidence type="ECO:0000256" key="8">
    <source>
        <dbReference type="ARBA" id="ARBA00023049"/>
    </source>
</evidence>
<keyword evidence="8" id="KW-0482">Metalloprotease</keyword>
<evidence type="ECO:0000256" key="4">
    <source>
        <dbReference type="ARBA" id="ARBA00022692"/>
    </source>
</evidence>
<evidence type="ECO:0000256" key="3">
    <source>
        <dbReference type="ARBA" id="ARBA00022670"/>
    </source>
</evidence>
<sequence length="137" mass="14982">MVNVRYGAVEGLRRGFGHTWDVSALTLAMMGKMLLGRASVKNISGPLTIADFAGRSAELGLTQYLIFLALISVSLGVLNLLPLPVLDGGHLMYYLWEFATGKPVPERWMERLQQGGIAVLIAIMSVALFNDITRLFS</sequence>
<evidence type="ECO:0000256" key="10">
    <source>
        <dbReference type="SAM" id="Phobius"/>
    </source>
</evidence>
<name>A0A1J5PLY3_9ZZZZ</name>
<keyword evidence="5 12" id="KW-0378">Hydrolase</keyword>
<dbReference type="GO" id="GO:0006508">
    <property type="term" value="P:proteolysis"/>
    <property type="evidence" value="ECO:0007669"/>
    <property type="project" value="UniProtKB-KW"/>
</dbReference>
<keyword evidence="6" id="KW-0862">Zinc</keyword>
<comment type="cofactor">
    <cofactor evidence="1">
        <name>Zn(2+)</name>
        <dbReference type="ChEBI" id="CHEBI:29105"/>
    </cofactor>
</comment>
<evidence type="ECO:0000256" key="6">
    <source>
        <dbReference type="ARBA" id="ARBA00022833"/>
    </source>
</evidence>
<comment type="caution">
    <text evidence="12">The sequence shown here is derived from an EMBL/GenBank/DDBJ whole genome shotgun (WGS) entry which is preliminary data.</text>
</comment>
<dbReference type="EMBL" id="MLJW01003541">
    <property type="protein sequence ID" value="OIQ71832.1"/>
    <property type="molecule type" value="Genomic_DNA"/>
</dbReference>
<evidence type="ECO:0000256" key="7">
    <source>
        <dbReference type="ARBA" id="ARBA00022989"/>
    </source>
</evidence>
<keyword evidence="9 10" id="KW-0472">Membrane</keyword>
<dbReference type="EC" id="3.4.24.-" evidence="12"/>
<evidence type="ECO:0000313" key="12">
    <source>
        <dbReference type="EMBL" id="OIQ71832.1"/>
    </source>
</evidence>
<accession>A0A1J5PLY3</accession>
<evidence type="ECO:0000256" key="2">
    <source>
        <dbReference type="ARBA" id="ARBA00004141"/>
    </source>
</evidence>
<evidence type="ECO:0000259" key="11">
    <source>
        <dbReference type="Pfam" id="PF02163"/>
    </source>
</evidence>
<dbReference type="InterPro" id="IPR004387">
    <property type="entry name" value="Pept_M50_Zn"/>
</dbReference>